<evidence type="ECO:0000313" key="7">
    <source>
        <dbReference type="RefSeq" id="XP_054831229.1"/>
    </source>
</evidence>
<feature type="region of interest" description="Disordered" evidence="4">
    <location>
        <begin position="894"/>
        <end position="916"/>
    </location>
</feature>
<sequence length="1110" mass="125803">MKILQKPEPTIPDLLEYKLDYTPDLRCKKQTDLVPVCHSCKSCILSWKIFATREWFTRASAATQRQFIVGIIKRFRNQDLLKYTWNLLKPTNGKDFIYSRSSLTSSFQSSSTSDRALNLKTLEQSMSDLWKWFLNASFWSKANYTLLVLQMCNSELLFMAASLIHILLAKDVKTTTKNVTMDKDKSKEEKLFVQEQQKSGSHALNDLPSPSGGSSAFGSYLSSGKTRLFAHPRIRRVWSKDSDLLSESEDESDHLLVSLDFTNALPCSQKVIMRIDFIRSLPIHLSKRILRMLDSKTLIQCSHVSPHWAFLVKEIRHDVIANRALQTEIIFFQGLCPKGAIANYARVVKVAIPQINKDGEIIPLKGRKDKLPPQEDGYMHEAYHGQLTNNVNLEERNVFCSSYNVRVLRESVDPGRVIHYSGGKLVAFGSVDRKIRFLNLNEVKEVRPLLSGHSGRIHAIYLNEKKGFLLSGSFDLSIRMWNINSGACVKSFMGHKGTIICLDLYKNKFVSGSKDCTAKLWNIETGKCLKTFRHKGIVWAAKMNDIHVVSCCDRGLVKVWHVQSCLLIKILEGHLGPVRCLSFDHWHLVTGSNDGYVLGWSMLGKHKRCLMAFRHPMEVLYLGFLYLRVISGCADGKIRIFNFLTGTCLRVMRANSRGDPVVSICIVENRLLINAQGTVVLFQFEKVEWDYTLPTDRVITKKDKSKVDETPFTVKPPPHSLQKWKTIAKKKNWKLYKPEETMLSYYITKRSTRGSCGIPGLYYEMVKVPHSRTSPYMRRNIGSQDIPLTERKRLLYLAKSQKRKSDLKDSDSVSTLKGSSDDASEQESLVPPSFLTKNSEALLKHMKMRNAGTPIAKDQALLAISTMHHAYKADQVSANMAYNMKVKDAWGPTQLQKDQPKQTPKSPKQQDMDPSAQLKQLKAAGGILGINRISTPYETKTLQLNLKNSLLGDNVQSFIPAPSITRSKSCSNLLEETKIHSGHARIPSPPVGGRQLIGFFTSSNESIKVPQMKIAQPNVEAVSQRKKCVVTCMPNPYRLNTGFRLLTPQQMKEYEETKVFEYQANQTKVIADRQKECKHAWLRKIKGLPIDGFTKEGKIAAPELGENVFI</sequence>
<feature type="repeat" description="WD" evidence="3">
    <location>
        <begin position="492"/>
        <end position="531"/>
    </location>
</feature>
<dbReference type="InterPro" id="IPR001680">
    <property type="entry name" value="WD40_rpt"/>
</dbReference>
<keyword evidence="6" id="KW-1185">Reference proteome</keyword>
<dbReference type="SMART" id="SM00320">
    <property type="entry name" value="WD40"/>
    <property type="match status" value="6"/>
</dbReference>
<dbReference type="PROSITE" id="PS50294">
    <property type="entry name" value="WD_REPEATS_REGION"/>
    <property type="match status" value="2"/>
</dbReference>
<dbReference type="PROSITE" id="PS00678">
    <property type="entry name" value="WD_REPEATS_1"/>
    <property type="match status" value="1"/>
</dbReference>
<dbReference type="GeneID" id="129326922"/>
<dbReference type="SUPFAM" id="SSF81383">
    <property type="entry name" value="F-box domain"/>
    <property type="match status" value="1"/>
</dbReference>
<feature type="repeat" description="WD" evidence="3">
    <location>
        <begin position="450"/>
        <end position="491"/>
    </location>
</feature>
<feature type="region of interest" description="Disordered" evidence="4">
    <location>
        <begin position="806"/>
        <end position="832"/>
    </location>
</feature>
<proteinExistence type="predicted"/>
<evidence type="ECO:0000256" key="1">
    <source>
        <dbReference type="ARBA" id="ARBA00022574"/>
    </source>
</evidence>
<dbReference type="SUPFAM" id="SSF50978">
    <property type="entry name" value="WD40 repeat-like"/>
    <property type="match status" value="1"/>
</dbReference>
<dbReference type="InterPro" id="IPR019775">
    <property type="entry name" value="WD40_repeat_CS"/>
</dbReference>
<evidence type="ECO:0000313" key="6">
    <source>
        <dbReference type="Proteomes" id="UP001190640"/>
    </source>
</evidence>
<dbReference type="Gene3D" id="1.20.1280.50">
    <property type="match status" value="1"/>
</dbReference>
<dbReference type="CTD" id="374286"/>
<reference evidence="7" key="1">
    <citation type="submission" date="2025-08" db="UniProtKB">
        <authorList>
            <consortium name="RefSeq"/>
        </authorList>
    </citation>
    <scope>IDENTIFICATION</scope>
    <source>
        <tissue evidence="7">Blood</tissue>
    </source>
</reference>
<organism evidence="6 7">
    <name type="scientific">Eublepharis macularius</name>
    <name type="common">Leopard gecko</name>
    <name type="synonym">Cyrtodactylus macularius</name>
    <dbReference type="NCBI Taxonomy" id="481883"/>
    <lineage>
        <taxon>Eukaryota</taxon>
        <taxon>Metazoa</taxon>
        <taxon>Chordata</taxon>
        <taxon>Craniata</taxon>
        <taxon>Vertebrata</taxon>
        <taxon>Euteleostomi</taxon>
        <taxon>Lepidosauria</taxon>
        <taxon>Squamata</taxon>
        <taxon>Bifurcata</taxon>
        <taxon>Gekkota</taxon>
        <taxon>Eublepharidae</taxon>
        <taxon>Eublepharinae</taxon>
        <taxon>Eublepharis</taxon>
    </lineage>
</organism>
<dbReference type="InterPro" id="IPR036047">
    <property type="entry name" value="F-box-like_dom_sf"/>
</dbReference>
<dbReference type="CDD" id="cd00200">
    <property type="entry name" value="WD40"/>
    <property type="match status" value="1"/>
</dbReference>
<evidence type="ECO:0000256" key="2">
    <source>
        <dbReference type="ARBA" id="ARBA00022737"/>
    </source>
</evidence>
<feature type="repeat" description="WD" evidence="3">
    <location>
        <begin position="571"/>
        <end position="602"/>
    </location>
</feature>
<dbReference type="PANTHER" id="PTHR19872">
    <property type="entry name" value="UBIQUITIN LIGASE SPECIFICITY FACTOR/HREP PROTEIN"/>
    <property type="match status" value="1"/>
</dbReference>
<dbReference type="AlphaFoldDB" id="A0AA97KU81"/>
<accession>A0AA97KU81</accession>
<evidence type="ECO:0000256" key="4">
    <source>
        <dbReference type="SAM" id="MobiDB-lite"/>
    </source>
</evidence>
<dbReference type="Proteomes" id="UP001190640">
    <property type="component" value="Chromosome 4"/>
</dbReference>
<dbReference type="InterPro" id="IPR036322">
    <property type="entry name" value="WD40_repeat_dom_sf"/>
</dbReference>
<dbReference type="PROSITE" id="PS50082">
    <property type="entry name" value="WD_REPEATS_2"/>
    <property type="match status" value="3"/>
</dbReference>
<dbReference type="Pfam" id="PF00400">
    <property type="entry name" value="WD40"/>
    <property type="match status" value="3"/>
</dbReference>
<feature type="domain" description="F-box" evidence="5">
    <location>
        <begin position="275"/>
        <end position="323"/>
    </location>
</feature>
<dbReference type="KEGG" id="emc:129326922"/>
<dbReference type="RefSeq" id="XP_054831229.1">
    <property type="nucleotide sequence ID" value="XM_054975254.1"/>
</dbReference>
<name>A0AA97KU81_EUBMA</name>
<dbReference type="PROSITE" id="PS50181">
    <property type="entry name" value="FBOX"/>
    <property type="match status" value="1"/>
</dbReference>
<dbReference type="InterPro" id="IPR051075">
    <property type="entry name" value="SCF_subunit_WD-repeat"/>
</dbReference>
<evidence type="ECO:0000259" key="5">
    <source>
        <dbReference type="PROSITE" id="PS50181"/>
    </source>
</evidence>
<dbReference type="PANTHER" id="PTHR19872:SF7">
    <property type="entry name" value="F-BOX AND WD REPEAT DOMAIN CONTAINING PROTEIN 10B-RELATED"/>
    <property type="match status" value="1"/>
</dbReference>
<evidence type="ECO:0000256" key="3">
    <source>
        <dbReference type="PROSITE-ProRule" id="PRU00221"/>
    </source>
</evidence>
<protein>
    <submittedName>
        <fullName evidence="7">F-box and WD repeat domain containing protein 10B isoform X1</fullName>
    </submittedName>
</protein>
<dbReference type="Gene3D" id="2.130.10.10">
    <property type="entry name" value="YVTN repeat-like/Quinoprotein amine dehydrogenase"/>
    <property type="match status" value="1"/>
</dbReference>
<keyword evidence="2" id="KW-0677">Repeat</keyword>
<gene>
    <name evidence="7" type="primary">FBXW10B</name>
</gene>
<dbReference type="Pfam" id="PF00646">
    <property type="entry name" value="F-box"/>
    <property type="match status" value="1"/>
</dbReference>
<dbReference type="InterPro" id="IPR001810">
    <property type="entry name" value="F-box_dom"/>
</dbReference>
<keyword evidence="1 3" id="KW-0853">WD repeat</keyword>
<dbReference type="CDD" id="cd22136">
    <property type="entry name" value="F-box_FBXW10"/>
    <property type="match status" value="1"/>
</dbReference>
<dbReference type="InterPro" id="IPR015943">
    <property type="entry name" value="WD40/YVTN_repeat-like_dom_sf"/>
</dbReference>